<gene>
    <name evidence="2" type="ORF">HD556DRAFT_1309151</name>
</gene>
<feature type="transmembrane region" description="Helical" evidence="1">
    <location>
        <begin position="49"/>
        <end position="71"/>
    </location>
</feature>
<dbReference type="Proteomes" id="UP000719766">
    <property type="component" value="Unassembled WGS sequence"/>
</dbReference>
<evidence type="ECO:0000256" key="1">
    <source>
        <dbReference type="SAM" id="Phobius"/>
    </source>
</evidence>
<keyword evidence="1" id="KW-1133">Transmembrane helix</keyword>
<keyword evidence="1" id="KW-0812">Transmembrane</keyword>
<dbReference type="AlphaFoldDB" id="A0A9P7APQ3"/>
<accession>A0A9P7APQ3</accession>
<name>A0A9P7APQ3_9AGAM</name>
<protein>
    <submittedName>
        <fullName evidence="2">Uncharacterized protein</fullName>
    </submittedName>
</protein>
<proteinExistence type="predicted"/>
<dbReference type="GeneID" id="64594003"/>
<dbReference type="EMBL" id="JABBWE010000035">
    <property type="protein sequence ID" value="KAG1792600.1"/>
    <property type="molecule type" value="Genomic_DNA"/>
</dbReference>
<evidence type="ECO:0000313" key="2">
    <source>
        <dbReference type="EMBL" id="KAG1792600.1"/>
    </source>
</evidence>
<comment type="caution">
    <text evidence="2">The sequence shown here is derived from an EMBL/GenBank/DDBJ whole genome shotgun (WGS) entry which is preliminary data.</text>
</comment>
<keyword evidence="3" id="KW-1185">Reference proteome</keyword>
<sequence>MLMKNSDLEINVFKVLDSVPIASMWRTVQVCNEITDFMDAYYRGLNRNIFMVLSIIGTLFGLKGITCPANTYITPWSQHVRFAESVRGLHYLQLLIAFKVDFLAVFFELAFAGMIKGLTLISC</sequence>
<keyword evidence="1" id="KW-0472">Membrane</keyword>
<evidence type="ECO:0000313" key="3">
    <source>
        <dbReference type="Proteomes" id="UP000719766"/>
    </source>
</evidence>
<dbReference type="RefSeq" id="XP_041159179.1">
    <property type="nucleotide sequence ID" value="XM_041300239.1"/>
</dbReference>
<organism evidence="2 3">
    <name type="scientific">Suillus plorans</name>
    <dbReference type="NCBI Taxonomy" id="116603"/>
    <lineage>
        <taxon>Eukaryota</taxon>
        <taxon>Fungi</taxon>
        <taxon>Dikarya</taxon>
        <taxon>Basidiomycota</taxon>
        <taxon>Agaricomycotina</taxon>
        <taxon>Agaricomycetes</taxon>
        <taxon>Agaricomycetidae</taxon>
        <taxon>Boletales</taxon>
        <taxon>Suillineae</taxon>
        <taxon>Suillaceae</taxon>
        <taxon>Suillus</taxon>
    </lineage>
</organism>
<reference evidence="2" key="1">
    <citation type="journal article" date="2020" name="New Phytol.">
        <title>Comparative genomics reveals dynamic genome evolution in host specialist ectomycorrhizal fungi.</title>
        <authorList>
            <person name="Lofgren L.A."/>
            <person name="Nguyen N.H."/>
            <person name="Vilgalys R."/>
            <person name="Ruytinx J."/>
            <person name="Liao H.L."/>
            <person name="Branco S."/>
            <person name="Kuo A."/>
            <person name="LaButti K."/>
            <person name="Lipzen A."/>
            <person name="Andreopoulos W."/>
            <person name="Pangilinan J."/>
            <person name="Riley R."/>
            <person name="Hundley H."/>
            <person name="Na H."/>
            <person name="Barry K."/>
            <person name="Grigoriev I.V."/>
            <person name="Stajich J.E."/>
            <person name="Kennedy P.G."/>
        </authorList>
    </citation>
    <scope>NUCLEOTIDE SEQUENCE</scope>
    <source>
        <strain evidence="2">S12</strain>
    </source>
</reference>
<feature type="transmembrane region" description="Helical" evidence="1">
    <location>
        <begin position="91"/>
        <end position="111"/>
    </location>
</feature>